<name>A0AAF0TI87_SOLVR</name>
<reference evidence="1" key="1">
    <citation type="submission" date="2023-08" db="EMBL/GenBank/DDBJ databases">
        <title>A de novo genome assembly of Solanum verrucosum Schlechtendal, a Mexican diploid species geographically isolated from the other diploid A-genome species in potato relatives.</title>
        <authorList>
            <person name="Hosaka K."/>
        </authorList>
    </citation>
    <scope>NUCLEOTIDE SEQUENCE</scope>
    <source>
        <tissue evidence="1">Young leaves</tissue>
    </source>
</reference>
<dbReference type="AlphaFoldDB" id="A0AAF0TI87"/>
<accession>A0AAF0TI87</accession>
<evidence type="ECO:0000313" key="2">
    <source>
        <dbReference type="Proteomes" id="UP001234989"/>
    </source>
</evidence>
<organism evidence="1 2">
    <name type="scientific">Solanum verrucosum</name>
    <dbReference type="NCBI Taxonomy" id="315347"/>
    <lineage>
        <taxon>Eukaryota</taxon>
        <taxon>Viridiplantae</taxon>
        <taxon>Streptophyta</taxon>
        <taxon>Embryophyta</taxon>
        <taxon>Tracheophyta</taxon>
        <taxon>Spermatophyta</taxon>
        <taxon>Magnoliopsida</taxon>
        <taxon>eudicotyledons</taxon>
        <taxon>Gunneridae</taxon>
        <taxon>Pentapetalae</taxon>
        <taxon>asterids</taxon>
        <taxon>lamiids</taxon>
        <taxon>Solanales</taxon>
        <taxon>Solanaceae</taxon>
        <taxon>Solanoideae</taxon>
        <taxon>Solaneae</taxon>
        <taxon>Solanum</taxon>
    </lineage>
</organism>
<keyword evidence="2" id="KW-1185">Reference proteome</keyword>
<dbReference type="EMBL" id="CP133613">
    <property type="protein sequence ID" value="WMV14095.1"/>
    <property type="molecule type" value="Genomic_DNA"/>
</dbReference>
<evidence type="ECO:0000313" key="1">
    <source>
        <dbReference type="EMBL" id="WMV14095.1"/>
    </source>
</evidence>
<gene>
    <name evidence="1" type="ORF">MTR67_007480</name>
</gene>
<proteinExistence type="predicted"/>
<dbReference type="Proteomes" id="UP001234989">
    <property type="component" value="Chromosome 2"/>
</dbReference>
<sequence>MAQSRQKSCVDQKVRDLEFMVGERVLLKVSLMKGVMRFGKKGKLSPSRSHSVRRNGDSLGIRKKVYSEINLPFMWDSGDPLETLLEIHSLLGQTEGVVVSLETNVPEAKKGLRGPVLAIHCSNFHYVVPLVNLSVHISGVNIGIGKLTCCLNGIPEDQRVWALEEAMVNVFLRTVNVPFRILVDISDFKEASLAWANDGGQNGFDAVNNDFFHNLVVSVTKSNRPGNLESVGVWSFWDKENEGGVDVEGHKGVFKITYAKFGSRYIVDGNYVIPHSSLDVGDVEEAVIEVLKEIGFKVLEERAKVVAWVFLDPVQYVKETFHFGEDVAKGGVVPVGCFDLEGVDSFINIFVFAVAFLDKTLKG</sequence>
<protein>
    <submittedName>
        <fullName evidence="1">Uncharacterized protein</fullName>
    </submittedName>
</protein>